<name>A0ABM4D8W0_HYDVU</name>
<evidence type="ECO:0000256" key="1">
    <source>
        <dbReference type="ARBA" id="ARBA00022741"/>
    </source>
</evidence>
<dbReference type="PRINTS" id="PR00326">
    <property type="entry name" value="GTP1OBG"/>
</dbReference>
<dbReference type="Gene3D" id="3.40.50.300">
    <property type="entry name" value="P-loop containing nucleotide triphosphate hydrolases"/>
    <property type="match status" value="1"/>
</dbReference>
<dbReference type="PROSITE" id="PS51883">
    <property type="entry name" value="OBG"/>
    <property type="match status" value="1"/>
</dbReference>
<reference evidence="6" key="1">
    <citation type="submission" date="2025-08" db="UniProtKB">
        <authorList>
            <consortium name="RefSeq"/>
        </authorList>
    </citation>
    <scope>IDENTIFICATION</scope>
</reference>
<dbReference type="InterPro" id="IPR027417">
    <property type="entry name" value="P-loop_NTPase"/>
</dbReference>
<evidence type="ECO:0000259" key="4">
    <source>
        <dbReference type="PROSITE" id="PS51883"/>
    </source>
</evidence>
<feature type="domain" description="OBG-type G" evidence="3">
    <location>
        <begin position="176"/>
        <end position="380"/>
    </location>
</feature>
<dbReference type="InterPro" id="IPR006073">
    <property type="entry name" value="GTP-bd"/>
</dbReference>
<dbReference type="InterPro" id="IPR045086">
    <property type="entry name" value="OBG_GTPase"/>
</dbReference>
<dbReference type="PANTHER" id="PTHR11702:SF43">
    <property type="entry name" value="GTP-BINDING PROTEIN 10"/>
    <property type="match status" value="1"/>
</dbReference>
<dbReference type="RefSeq" id="XP_065670767.1">
    <property type="nucleotide sequence ID" value="XM_065814695.1"/>
</dbReference>
<evidence type="ECO:0000313" key="6">
    <source>
        <dbReference type="RefSeq" id="XP_065670767.1"/>
    </source>
</evidence>
<evidence type="ECO:0000256" key="2">
    <source>
        <dbReference type="ARBA" id="ARBA00023134"/>
    </source>
</evidence>
<dbReference type="GeneID" id="100212934"/>
<protein>
    <submittedName>
        <fullName evidence="6">GTP-binding protein 10</fullName>
    </submittedName>
</protein>
<evidence type="ECO:0000259" key="3">
    <source>
        <dbReference type="PROSITE" id="PS51710"/>
    </source>
</evidence>
<proteinExistence type="predicted"/>
<evidence type="ECO:0000313" key="5">
    <source>
        <dbReference type="Proteomes" id="UP001652625"/>
    </source>
</evidence>
<dbReference type="CDD" id="cd01898">
    <property type="entry name" value="Obg"/>
    <property type="match status" value="1"/>
</dbReference>
<keyword evidence="2" id="KW-0342">GTP-binding</keyword>
<dbReference type="InterPro" id="IPR031167">
    <property type="entry name" value="G_OBG"/>
</dbReference>
<gene>
    <name evidence="6" type="primary">LOC100212934</name>
</gene>
<dbReference type="Gene3D" id="2.70.210.12">
    <property type="entry name" value="GTP1/OBG domain"/>
    <property type="match status" value="1"/>
</dbReference>
<keyword evidence="1" id="KW-0547">Nucleotide-binding</keyword>
<feature type="domain" description="Obg" evidence="4">
    <location>
        <begin position="40"/>
        <end position="175"/>
    </location>
</feature>
<dbReference type="SUPFAM" id="SSF52540">
    <property type="entry name" value="P-loop containing nucleoside triphosphate hydrolases"/>
    <property type="match status" value="1"/>
</dbReference>
<accession>A0ABM4D8W0</accession>
<dbReference type="PANTHER" id="PTHR11702">
    <property type="entry name" value="DEVELOPMENTALLY REGULATED GTP-BINDING PROTEIN-RELATED"/>
    <property type="match status" value="1"/>
</dbReference>
<dbReference type="InterPro" id="IPR036726">
    <property type="entry name" value="GTP1_OBG_dom_sf"/>
</dbReference>
<dbReference type="PROSITE" id="PS51710">
    <property type="entry name" value="G_OBG"/>
    <property type="match status" value="1"/>
</dbReference>
<dbReference type="Proteomes" id="UP001652625">
    <property type="component" value="Chromosome 12"/>
</dbReference>
<dbReference type="InterPro" id="IPR006169">
    <property type="entry name" value="GTP1_OBG_dom"/>
</dbReference>
<organism evidence="5 6">
    <name type="scientific">Hydra vulgaris</name>
    <name type="common">Hydra</name>
    <name type="synonym">Hydra attenuata</name>
    <dbReference type="NCBI Taxonomy" id="6087"/>
    <lineage>
        <taxon>Eukaryota</taxon>
        <taxon>Metazoa</taxon>
        <taxon>Cnidaria</taxon>
        <taxon>Hydrozoa</taxon>
        <taxon>Hydroidolina</taxon>
        <taxon>Anthoathecata</taxon>
        <taxon>Aplanulata</taxon>
        <taxon>Hydridae</taxon>
        <taxon>Hydra</taxon>
    </lineage>
</organism>
<keyword evidence="5" id="KW-1185">Reference proteome</keyword>
<dbReference type="SUPFAM" id="SSF82051">
    <property type="entry name" value="Obg GTP-binding protein N-terminal domain"/>
    <property type="match status" value="1"/>
</dbReference>
<dbReference type="Pfam" id="PF01926">
    <property type="entry name" value="MMR_HSR1"/>
    <property type="match status" value="1"/>
</dbReference>
<sequence length="391" mass="43275">MFIKSLLCPSKNFLYLQVRNVTEVVSVKLKPPTKNSYKRTKIIDRIRIHVRGGSGGQGSQSTGLIGGDGGNVYIKCLNGGSLSTFSNKENRRIVAGHGFPAKRNQVRVKDGNDVYIIVPPGTEVKSSEDVLISDLNEEGQTLKVVNGGAGGSAKYENFNGQKGEKRNIVLELKSIADVALTGFPNAGKSSLLCALSRARPKVADYPFTTINPMVGSIFYSDNTQVKVVDLPGLIEDAHLNKGMGHRFLRHIERTKLITLVIDVNGFQLNSDVLHRTPFDTVLLLLKELALYEDLLLKRPSFIVLNKMDCSDSKMKADLFLEQLSSATINHPFLENNNFAEVILNNLKSFCENGFEKVLFISAKEQIGLETLKTKLYESLPKHTLDFDEEDT</sequence>
<dbReference type="Pfam" id="PF01018">
    <property type="entry name" value="GTP1_OBG"/>
    <property type="match status" value="1"/>
</dbReference>